<reference evidence="2" key="1">
    <citation type="submission" date="2023-03" db="EMBL/GenBank/DDBJ databases">
        <title>Massive genome expansion in bonnet fungi (Mycena s.s.) driven by repeated elements and novel gene families across ecological guilds.</title>
        <authorList>
            <consortium name="Lawrence Berkeley National Laboratory"/>
            <person name="Harder C.B."/>
            <person name="Miyauchi S."/>
            <person name="Viragh M."/>
            <person name="Kuo A."/>
            <person name="Thoen E."/>
            <person name="Andreopoulos B."/>
            <person name="Lu D."/>
            <person name="Skrede I."/>
            <person name="Drula E."/>
            <person name="Henrissat B."/>
            <person name="Morin E."/>
            <person name="Kohler A."/>
            <person name="Barry K."/>
            <person name="LaButti K."/>
            <person name="Morin E."/>
            <person name="Salamov A."/>
            <person name="Lipzen A."/>
            <person name="Mereny Z."/>
            <person name="Hegedus B."/>
            <person name="Baldrian P."/>
            <person name="Stursova M."/>
            <person name="Weitz H."/>
            <person name="Taylor A."/>
            <person name="Grigoriev I.V."/>
            <person name="Nagy L.G."/>
            <person name="Martin F."/>
            <person name="Kauserud H."/>
        </authorList>
    </citation>
    <scope>NUCLEOTIDE SEQUENCE</scope>
    <source>
        <strain evidence="2">CBHHK002</strain>
    </source>
</reference>
<keyword evidence="3" id="KW-1185">Reference proteome</keyword>
<feature type="region of interest" description="Disordered" evidence="1">
    <location>
        <begin position="327"/>
        <end position="349"/>
    </location>
</feature>
<organism evidence="2 3">
    <name type="scientific">Mycena albidolilacea</name>
    <dbReference type="NCBI Taxonomy" id="1033008"/>
    <lineage>
        <taxon>Eukaryota</taxon>
        <taxon>Fungi</taxon>
        <taxon>Dikarya</taxon>
        <taxon>Basidiomycota</taxon>
        <taxon>Agaricomycotina</taxon>
        <taxon>Agaricomycetes</taxon>
        <taxon>Agaricomycetidae</taxon>
        <taxon>Agaricales</taxon>
        <taxon>Marasmiineae</taxon>
        <taxon>Mycenaceae</taxon>
        <taxon>Mycena</taxon>
    </lineage>
</organism>
<feature type="region of interest" description="Disordered" evidence="1">
    <location>
        <begin position="152"/>
        <end position="225"/>
    </location>
</feature>
<name>A0AAD6ZVM1_9AGAR</name>
<evidence type="ECO:0000313" key="3">
    <source>
        <dbReference type="Proteomes" id="UP001218218"/>
    </source>
</evidence>
<feature type="compositionally biased region" description="Basic residues" evidence="1">
    <location>
        <begin position="176"/>
        <end position="192"/>
    </location>
</feature>
<sequence length="349" mass="38195">MSGMYRVNRAPRDFFRIQLALKSAESHDQKRLTAIDSDRKQHQLYHNNPTTLFFPTSLMADVILLESSVPFNAAEWIGVGKLYKDVPIEVSDACCDARTIPADLQATFTSRATPIRKSWRSGYHRLTGGDYGWERWQALASRAVYRIIDVPGFDGDSDDEDEEEEEYEEPEEGSGGKKRKPKPPRGAVKRKKTDGTKQSKSGANKAPSKRRKVANAAKTAEKGRALSSKVTAARCFKPIASPARSPPASHLGILKLTAARFLSLIALQAAPTLLCLSGVNPPAAQGSPQVPSAPASILPWVHTKLSASEREAEYIFRVVANIAPQPYTPTGGQDQAKHHTVNSTPAQQL</sequence>
<dbReference type="AlphaFoldDB" id="A0AAD6ZVM1"/>
<accession>A0AAD6ZVM1</accession>
<protein>
    <submittedName>
        <fullName evidence="2">Uncharacterized protein</fullName>
    </submittedName>
</protein>
<gene>
    <name evidence="2" type="ORF">DFH08DRAFT_1082316</name>
</gene>
<feature type="compositionally biased region" description="Acidic residues" evidence="1">
    <location>
        <begin position="155"/>
        <end position="172"/>
    </location>
</feature>
<dbReference type="EMBL" id="JARIHO010000026">
    <property type="protein sequence ID" value="KAJ7340848.1"/>
    <property type="molecule type" value="Genomic_DNA"/>
</dbReference>
<evidence type="ECO:0000256" key="1">
    <source>
        <dbReference type="SAM" id="MobiDB-lite"/>
    </source>
</evidence>
<comment type="caution">
    <text evidence="2">The sequence shown here is derived from an EMBL/GenBank/DDBJ whole genome shotgun (WGS) entry which is preliminary data.</text>
</comment>
<dbReference type="Proteomes" id="UP001218218">
    <property type="component" value="Unassembled WGS sequence"/>
</dbReference>
<evidence type="ECO:0000313" key="2">
    <source>
        <dbReference type="EMBL" id="KAJ7340848.1"/>
    </source>
</evidence>
<proteinExistence type="predicted"/>